<reference evidence="11" key="1">
    <citation type="journal article" date="2019" name="Int. J. Syst. Evol. Microbiol.">
        <title>The Global Catalogue of Microorganisms (GCM) 10K type strain sequencing project: providing services to taxonomists for standard genome sequencing and annotation.</title>
        <authorList>
            <consortium name="The Broad Institute Genomics Platform"/>
            <consortium name="The Broad Institute Genome Sequencing Center for Infectious Disease"/>
            <person name="Wu L."/>
            <person name="Ma J."/>
        </authorList>
    </citation>
    <scope>NUCLEOTIDE SEQUENCE [LARGE SCALE GENOMIC DNA]</scope>
    <source>
        <strain evidence="11">Q85</strain>
    </source>
</reference>
<evidence type="ECO:0000256" key="6">
    <source>
        <dbReference type="ARBA" id="ARBA00023163"/>
    </source>
</evidence>
<gene>
    <name evidence="10" type="primary">flgM</name>
    <name evidence="10" type="ORF">ACFSC3_00790</name>
</gene>
<evidence type="ECO:0000256" key="5">
    <source>
        <dbReference type="ARBA" id="ARBA00023015"/>
    </source>
</evidence>
<keyword evidence="6" id="KW-0804">Transcription</keyword>
<feature type="domain" description="Anti-sigma-28 factor FlgM C-terminal" evidence="9">
    <location>
        <begin position="43"/>
        <end position="86"/>
    </location>
</feature>
<dbReference type="Proteomes" id="UP001597283">
    <property type="component" value="Unassembled WGS sequence"/>
</dbReference>
<protein>
    <recommendedName>
        <fullName evidence="2">Negative regulator of flagellin synthesis</fullName>
    </recommendedName>
    <alternativeName>
        <fullName evidence="8">Anti-sigma-28 factor</fullName>
    </alternativeName>
</protein>
<comment type="function">
    <text evidence="7">Responsible for the coupling of flagellin expression to flagellar assembly by preventing expression of the flagellin genes when a component of the middle class of proteins is defective. It negatively regulates flagellar genes by inhibiting the activity of FliA by directly binding to FliA.</text>
</comment>
<keyword evidence="3" id="KW-0678">Repressor</keyword>
<sequence>MVDPIGTIGTASIDRRLAPVAPAPAVQATQPTVTAAATRAPSTLQALSQPAAAQAPVDVERVTKIKQAIEDGKFPLLPATIADRLLALKLEWNPNEPS</sequence>
<proteinExistence type="inferred from homology"/>
<dbReference type="InterPro" id="IPR007412">
    <property type="entry name" value="FlgM"/>
</dbReference>
<dbReference type="RefSeq" id="WP_380937757.1">
    <property type="nucleotide sequence ID" value="NZ_JBHUFC010000001.1"/>
</dbReference>
<comment type="similarity">
    <text evidence="1">Belongs to the FlgM family.</text>
</comment>
<keyword evidence="5" id="KW-0805">Transcription regulation</keyword>
<dbReference type="NCBIfam" id="TIGR03824">
    <property type="entry name" value="FlgM_jcvi"/>
    <property type="match status" value="1"/>
</dbReference>
<comment type="caution">
    <text evidence="10">The sequence shown here is derived from an EMBL/GenBank/DDBJ whole genome shotgun (WGS) entry which is preliminary data.</text>
</comment>
<evidence type="ECO:0000313" key="11">
    <source>
        <dbReference type="Proteomes" id="UP001597283"/>
    </source>
</evidence>
<evidence type="ECO:0000256" key="3">
    <source>
        <dbReference type="ARBA" id="ARBA00022491"/>
    </source>
</evidence>
<dbReference type="SUPFAM" id="SSF101498">
    <property type="entry name" value="Anti-sigma factor FlgM"/>
    <property type="match status" value="1"/>
</dbReference>
<evidence type="ECO:0000256" key="8">
    <source>
        <dbReference type="ARBA" id="ARBA00030117"/>
    </source>
</evidence>
<evidence type="ECO:0000313" key="10">
    <source>
        <dbReference type="EMBL" id="MFD1786098.1"/>
    </source>
</evidence>
<evidence type="ECO:0000256" key="7">
    <source>
        <dbReference type="ARBA" id="ARBA00024739"/>
    </source>
</evidence>
<dbReference type="InterPro" id="IPR031316">
    <property type="entry name" value="FlgM_C"/>
</dbReference>
<keyword evidence="4" id="KW-1005">Bacterial flagellum biogenesis</keyword>
<evidence type="ECO:0000259" key="9">
    <source>
        <dbReference type="Pfam" id="PF04316"/>
    </source>
</evidence>
<dbReference type="EMBL" id="JBHUFC010000001">
    <property type="protein sequence ID" value="MFD1786098.1"/>
    <property type="molecule type" value="Genomic_DNA"/>
</dbReference>
<accession>A0ABW4N8R4</accession>
<keyword evidence="10" id="KW-0966">Cell projection</keyword>
<evidence type="ECO:0000256" key="4">
    <source>
        <dbReference type="ARBA" id="ARBA00022795"/>
    </source>
</evidence>
<dbReference type="InterPro" id="IPR035890">
    <property type="entry name" value="Anti-sigma-28_factor_FlgM_sf"/>
</dbReference>
<keyword evidence="11" id="KW-1185">Reference proteome</keyword>
<evidence type="ECO:0000256" key="2">
    <source>
        <dbReference type="ARBA" id="ARBA00017823"/>
    </source>
</evidence>
<evidence type="ECO:0000256" key="1">
    <source>
        <dbReference type="ARBA" id="ARBA00005322"/>
    </source>
</evidence>
<organism evidence="10 11">
    <name type="scientific">Sphingomonas floccifaciens</name>
    <dbReference type="NCBI Taxonomy" id="1844115"/>
    <lineage>
        <taxon>Bacteria</taxon>
        <taxon>Pseudomonadati</taxon>
        <taxon>Pseudomonadota</taxon>
        <taxon>Alphaproteobacteria</taxon>
        <taxon>Sphingomonadales</taxon>
        <taxon>Sphingomonadaceae</taxon>
        <taxon>Sphingomonas</taxon>
    </lineage>
</organism>
<dbReference type="Pfam" id="PF04316">
    <property type="entry name" value="FlgM"/>
    <property type="match status" value="1"/>
</dbReference>
<keyword evidence="10" id="KW-0969">Cilium</keyword>
<name>A0ABW4N8R4_9SPHN</name>
<keyword evidence="10" id="KW-0282">Flagellum</keyword>